<organism evidence="2 3">
    <name type="scientific">Vitis vinifera</name>
    <name type="common">Grape</name>
    <dbReference type="NCBI Taxonomy" id="29760"/>
    <lineage>
        <taxon>Eukaryota</taxon>
        <taxon>Viridiplantae</taxon>
        <taxon>Streptophyta</taxon>
        <taxon>Embryophyta</taxon>
        <taxon>Tracheophyta</taxon>
        <taxon>Spermatophyta</taxon>
        <taxon>Magnoliopsida</taxon>
        <taxon>eudicotyledons</taxon>
        <taxon>Gunneridae</taxon>
        <taxon>Pentapetalae</taxon>
        <taxon>rosids</taxon>
        <taxon>Vitales</taxon>
        <taxon>Vitaceae</taxon>
        <taxon>Viteae</taxon>
        <taxon>Vitis</taxon>
    </lineage>
</organism>
<accession>A0A438HWH9</accession>
<dbReference type="Proteomes" id="UP000288805">
    <property type="component" value="Unassembled WGS sequence"/>
</dbReference>
<sequence>MKKPKSMSELQWARILVKRAEWEVVPAGSSSGKGGLRVGEEAIESHWVACCGSQREKVEQLRLQSEVQDVALAGGKPPTLSGEASAEETDERRWAGGPVDLVGGGKESSPNSLDKLGCGLAGPCSGPSCGPLALSCGEAQGLCLVSRVDLGRDPRPIHLKGPLSYKEGVSGEACGLVRAVTKGEGAFYGDETPISPPRACVVQLPSKIRGASGGASGEADPLVGLPRDSMMLCSSQLMDRGHLTNKALCDA</sequence>
<reference evidence="2 3" key="1">
    <citation type="journal article" date="2018" name="PLoS Genet.">
        <title>Population sequencing reveals clonal diversity and ancestral inbreeding in the grapevine cultivar Chardonnay.</title>
        <authorList>
            <person name="Roach M.J."/>
            <person name="Johnson D.L."/>
            <person name="Bohlmann J."/>
            <person name="van Vuuren H.J."/>
            <person name="Jones S.J."/>
            <person name="Pretorius I.S."/>
            <person name="Schmidt S.A."/>
            <person name="Borneman A.R."/>
        </authorList>
    </citation>
    <scope>NUCLEOTIDE SEQUENCE [LARGE SCALE GENOMIC DNA]</scope>
    <source>
        <strain evidence="3">cv. Chardonnay</strain>
        <tissue evidence="2">Leaf</tissue>
    </source>
</reference>
<protein>
    <submittedName>
        <fullName evidence="2">Uncharacterized protein</fullName>
    </submittedName>
</protein>
<proteinExistence type="predicted"/>
<evidence type="ECO:0000313" key="3">
    <source>
        <dbReference type="Proteomes" id="UP000288805"/>
    </source>
</evidence>
<evidence type="ECO:0000313" key="2">
    <source>
        <dbReference type="EMBL" id="RVW88823.1"/>
    </source>
</evidence>
<name>A0A438HWH9_VITVI</name>
<gene>
    <name evidence="2" type="ORF">CK203_034664</name>
</gene>
<evidence type="ECO:0000256" key="1">
    <source>
        <dbReference type="SAM" id="MobiDB-lite"/>
    </source>
</evidence>
<dbReference type="AlphaFoldDB" id="A0A438HWH9"/>
<dbReference type="EMBL" id="QGNW01000170">
    <property type="protein sequence ID" value="RVW88823.1"/>
    <property type="molecule type" value="Genomic_DNA"/>
</dbReference>
<feature type="region of interest" description="Disordered" evidence="1">
    <location>
        <begin position="72"/>
        <end position="92"/>
    </location>
</feature>
<comment type="caution">
    <text evidence="2">The sequence shown here is derived from an EMBL/GenBank/DDBJ whole genome shotgun (WGS) entry which is preliminary data.</text>
</comment>